<reference evidence="3" key="1">
    <citation type="journal article" date="2011" name="PLoS Genet.">
        <title>Genomic analysis of the necrotrophic fungal pathogens Sclerotinia sclerotiorum and Botrytis cinerea.</title>
        <authorList>
            <person name="Amselem J."/>
            <person name="Cuomo C.A."/>
            <person name="van Kan J.A."/>
            <person name="Viaud M."/>
            <person name="Benito E.P."/>
            <person name="Couloux A."/>
            <person name="Coutinho P.M."/>
            <person name="de Vries R.P."/>
            <person name="Dyer P.S."/>
            <person name="Fillinger S."/>
            <person name="Fournier E."/>
            <person name="Gout L."/>
            <person name="Hahn M."/>
            <person name="Kohn L."/>
            <person name="Lapalu N."/>
            <person name="Plummer K.M."/>
            <person name="Pradier J.M."/>
            <person name="Quevillon E."/>
            <person name="Sharon A."/>
            <person name="Simon A."/>
            <person name="ten Have A."/>
            <person name="Tudzynski B."/>
            <person name="Tudzynski P."/>
            <person name="Wincker P."/>
            <person name="Andrew M."/>
            <person name="Anthouard V."/>
            <person name="Beever R.E."/>
            <person name="Beffa R."/>
            <person name="Benoit I."/>
            <person name="Bouzid O."/>
            <person name="Brault B."/>
            <person name="Chen Z."/>
            <person name="Choquer M."/>
            <person name="Collemare J."/>
            <person name="Cotton P."/>
            <person name="Danchin E.G."/>
            <person name="Da Silva C."/>
            <person name="Gautier A."/>
            <person name="Giraud C."/>
            <person name="Giraud T."/>
            <person name="Gonzalez C."/>
            <person name="Grossetete S."/>
            <person name="Guldener U."/>
            <person name="Henrissat B."/>
            <person name="Howlett B.J."/>
            <person name="Kodira C."/>
            <person name="Kretschmer M."/>
            <person name="Lappartient A."/>
            <person name="Leroch M."/>
            <person name="Levis C."/>
            <person name="Mauceli E."/>
            <person name="Neuveglise C."/>
            <person name="Oeser B."/>
            <person name="Pearson M."/>
            <person name="Poulain J."/>
            <person name="Poussereau N."/>
            <person name="Quesneville H."/>
            <person name="Rascle C."/>
            <person name="Schumacher J."/>
            <person name="Segurens B."/>
            <person name="Sexton A."/>
            <person name="Silva E."/>
            <person name="Sirven C."/>
            <person name="Soanes D.M."/>
            <person name="Talbot N.J."/>
            <person name="Templeton M."/>
            <person name="Yandava C."/>
            <person name="Yarden O."/>
            <person name="Zeng Q."/>
            <person name="Rollins J.A."/>
            <person name="Lebrun M.H."/>
            <person name="Dickman M."/>
        </authorList>
    </citation>
    <scope>NUCLEOTIDE SEQUENCE [LARGE SCALE GENOMIC DNA]</scope>
    <source>
        <strain evidence="3">T4</strain>
    </source>
</reference>
<dbReference type="Proteomes" id="UP000008177">
    <property type="component" value="Unplaced contigs"/>
</dbReference>
<evidence type="ECO:0000256" key="1">
    <source>
        <dbReference type="SAM" id="MobiDB-lite"/>
    </source>
</evidence>
<evidence type="ECO:0000313" key="3">
    <source>
        <dbReference type="Proteomes" id="UP000008177"/>
    </source>
</evidence>
<dbReference type="AlphaFoldDB" id="G2XRF4"/>
<proteinExistence type="predicted"/>
<feature type="compositionally biased region" description="Basic and acidic residues" evidence="1">
    <location>
        <begin position="54"/>
        <end position="63"/>
    </location>
</feature>
<dbReference type="InParanoid" id="G2XRF4"/>
<organism evidence="2 3">
    <name type="scientific">Botryotinia fuckeliana (strain T4)</name>
    <name type="common">Noble rot fungus</name>
    <name type="synonym">Botrytis cinerea</name>
    <dbReference type="NCBI Taxonomy" id="999810"/>
    <lineage>
        <taxon>Eukaryota</taxon>
        <taxon>Fungi</taxon>
        <taxon>Dikarya</taxon>
        <taxon>Ascomycota</taxon>
        <taxon>Pezizomycotina</taxon>
        <taxon>Leotiomycetes</taxon>
        <taxon>Helotiales</taxon>
        <taxon>Sclerotiniaceae</taxon>
        <taxon>Botrytis</taxon>
    </lineage>
</organism>
<feature type="region of interest" description="Disordered" evidence="1">
    <location>
        <begin position="34"/>
        <end position="63"/>
    </location>
</feature>
<gene>
    <name evidence="2" type="ORF">BofuT4_uP067300.1</name>
</gene>
<evidence type="ECO:0000313" key="2">
    <source>
        <dbReference type="EMBL" id="CCD43322.1"/>
    </source>
</evidence>
<dbReference type="STRING" id="999810.G2XRF4"/>
<accession>G2XRF4</accession>
<dbReference type="HOGENOM" id="CLU_2885486_0_0_1"/>
<name>G2XRF4_BOTF4</name>
<dbReference type="EMBL" id="FQ790256">
    <property type="protein sequence ID" value="CCD43322.1"/>
    <property type="molecule type" value="Genomic_DNA"/>
</dbReference>
<sequence length="63" mass="6536">MSGTKAALKAINAAVQSQKYDEAVEQAQKLLDSDPNSYQAQGGGATGMARSHSIVREAGRSQG</sequence>
<protein>
    <submittedName>
        <fullName evidence="2">Uncharacterized protein</fullName>
    </submittedName>
</protein>